<accession>A0A3N4J9T6</accession>
<evidence type="ECO:0000313" key="3">
    <source>
        <dbReference type="Proteomes" id="UP000276215"/>
    </source>
</evidence>
<name>A0A3N4J9T6_9PEZI</name>
<organism evidence="2 3">
    <name type="scientific">Choiromyces venosus 120613-1</name>
    <dbReference type="NCBI Taxonomy" id="1336337"/>
    <lineage>
        <taxon>Eukaryota</taxon>
        <taxon>Fungi</taxon>
        <taxon>Dikarya</taxon>
        <taxon>Ascomycota</taxon>
        <taxon>Pezizomycotina</taxon>
        <taxon>Pezizomycetes</taxon>
        <taxon>Pezizales</taxon>
        <taxon>Tuberaceae</taxon>
        <taxon>Choiromyces</taxon>
    </lineage>
</organism>
<dbReference type="AlphaFoldDB" id="A0A3N4J9T6"/>
<evidence type="ECO:0000256" key="1">
    <source>
        <dbReference type="SAM" id="MobiDB-lite"/>
    </source>
</evidence>
<feature type="compositionally biased region" description="Polar residues" evidence="1">
    <location>
        <begin position="132"/>
        <end position="142"/>
    </location>
</feature>
<feature type="non-terminal residue" evidence="2">
    <location>
        <position position="157"/>
    </location>
</feature>
<gene>
    <name evidence="2" type="ORF">L873DRAFT_1816320</name>
</gene>
<evidence type="ECO:0000313" key="2">
    <source>
        <dbReference type="EMBL" id="RPA93220.1"/>
    </source>
</evidence>
<reference evidence="2 3" key="1">
    <citation type="journal article" date="2018" name="Nat. Ecol. Evol.">
        <title>Pezizomycetes genomes reveal the molecular basis of ectomycorrhizal truffle lifestyle.</title>
        <authorList>
            <person name="Murat C."/>
            <person name="Payen T."/>
            <person name="Noel B."/>
            <person name="Kuo A."/>
            <person name="Morin E."/>
            <person name="Chen J."/>
            <person name="Kohler A."/>
            <person name="Krizsan K."/>
            <person name="Balestrini R."/>
            <person name="Da Silva C."/>
            <person name="Montanini B."/>
            <person name="Hainaut M."/>
            <person name="Levati E."/>
            <person name="Barry K.W."/>
            <person name="Belfiori B."/>
            <person name="Cichocki N."/>
            <person name="Clum A."/>
            <person name="Dockter R.B."/>
            <person name="Fauchery L."/>
            <person name="Guy J."/>
            <person name="Iotti M."/>
            <person name="Le Tacon F."/>
            <person name="Lindquist E.A."/>
            <person name="Lipzen A."/>
            <person name="Malagnac F."/>
            <person name="Mello A."/>
            <person name="Molinier V."/>
            <person name="Miyauchi S."/>
            <person name="Poulain J."/>
            <person name="Riccioni C."/>
            <person name="Rubini A."/>
            <person name="Sitrit Y."/>
            <person name="Splivallo R."/>
            <person name="Traeger S."/>
            <person name="Wang M."/>
            <person name="Zifcakova L."/>
            <person name="Wipf D."/>
            <person name="Zambonelli A."/>
            <person name="Paolocci F."/>
            <person name="Nowrousian M."/>
            <person name="Ottonello S."/>
            <person name="Baldrian P."/>
            <person name="Spatafora J.W."/>
            <person name="Henrissat B."/>
            <person name="Nagy L.G."/>
            <person name="Aury J.M."/>
            <person name="Wincker P."/>
            <person name="Grigoriev I.V."/>
            <person name="Bonfante P."/>
            <person name="Martin F.M."/>
        </authorList>
    </citation>
    <scope>NUCLEOTIDE SEQUENCE [LARGE SCALE GENOMIC DNA]</scope>
    <source>
        <strain evidence="2 3">120613-1</strain>
    </source>
</reference>
<dbReference type="Proteomes" id="UP000276215">
    <property type="component" value="Unassembled WGS sequence"/>
</dbReference>
<dbReference type="EMBL" id="ML120457">
    <property type="protein sequence ID" value="RPA93220.1"/>
    <property type="molecule type" value="Genomic_DNA"/>
</dbReference>
<proteinExistence type="predicted"/>
<sequence>MLPPLTSLILPAPNTSPRIPFSSAHIRDPMLTNEIQAQQRPFYCPGCSHCLLRSHFRPRFHYLARSRCYTAPTAVPLLLHMRYSKPPNGRVNNKRRATNDEQQIMGNGQRAMNDRCILSGRATNCRRDEQLATDNKQTSGKQMSRYGGAVGMERESH</sequence>
<keyword evidence="3" id="KW-1185">Reference proteome</keyword>
<protein>
    <submittedName>
        <fullName evidence="2">Uncharacterized protein</fullName>
    </submittedName>
</protein>
<feature type="region of interest" description="Disordered" evidence="1">
    <location>
        <begin position="131"/>
        <end position="157"/>
    </location>
</feature>